<dbReference type="InterPro" id="IPR031919">
    <property type="entry name" value="Fucosidase_C"/>
</dbReference>
<dbReference type="InterPro" id="IPR057739">
    <property type="entry name" value="Glyco_hydro_29_N"/>
</dbReference>
<accession>A0A560EWD2</accession>
<dbReference type="OrthoDB" id="7176684at2"/>
<dbReference type="GO" id="GO:0006004">
    <property type="term" value="P:fucose metabolic process"/>
    <property type="evidence" value="ECO:0007669"/>
    <property type="project" value="InterPro"/>
</dbReference>
<evidence type="ECO:0000256" key="7">
    <source>
        <dbReference type="PIRSR" id="PIRSR001092-1"/>
    </source>
</evidence>
<keyword evidence="6" id="KW-0326">Glycosidase</keyword>
<dbReference type="Pfam" id="PF01120">
    <property type="entry name" value="Alpha_L_fucos"/>
    <property type="match status" value="1"/>
</dbReference>
<dbReference type="SUPFAM" id="SSF51445">
    <property type="entry name" value="(Trans)glycosidases"/>
    <property type="match status" value="1"/>
</dbReference>
<evidence type="ECO:0000259" key="9">
    <source>
        <dbReference type="Pfam" id="PF01120"/>
    </source>
</evidence>
<dbReference type="PANTHER" id="PTHR10030:SF37">
    <property type="entry name" value="ALPHA-L-FUCOSIDASE-RELATED"/>
    <property type="match status" value="1"/>
</dbReference>
<feature type="chain" id="PRO_5022115664" description="alpha-L-fucosidase" evidence="8">
    <location>
        <begin position="30"/>
        <end position="554"/>
    </location>
</feature>
<protein>
    <recommendedName>
        <fullName evidence="3">alpha-L-fucosidase</fullName>
        <ecNumber evidence="3">3.2.1.51</ecNumber>
    </recommendedName>
</protein>
<proteinExistence type="inferred from homology"/>
<evidence type="ECO:0000256" key="3">
    <source>
        <dbReference type="ARBA" id="ARBA00012662"/>
    </source>
</evidence>
<organism evidence="11 12">
    <name type="scientific">Nitrospirillum amazonense</name>
    <dbReference type="NCBI Taxonomy" id="28077"/>
    <lineage>
        <taxon>Bacteria</taxon>
        <taxon>Pseudomonadati</taxon>
        <taxon>Pseudomonadota</taxon>
        <taxon>Alphaproteobacteria</taxon>
        <taxon>Rhodospirillales</taxon>
        <taxon>Azospirillaceae</taxon>
        <taxon>Nitrospirillum</taxon>
    </lineage>
</organism>
<evidence type="ECO:0000313" key="11">
    <source>
        <dbReference type="EMBL" id="TWB13690.1"/>
    </source>
</evidence>
<dbReference type="GO" id="GO:0005764">
    <property type="term" value="C:lysosome"/>
    <property type="evidence" value="ECO:0007669"/>
    <property type="project" value="TreeGrafter"/>
</dbReference>
<evidence type="ECO:0000313" key="12">
    <source>
        <dbReference type="Proteomes" id="UP000319859"/>
    </source>
</evidence>
<evidence type="ECO:0000256" key="4">
    <source>
        <dbReference type="ARBA" id="ARBA00022729"/>
    </source>
</evidence>
<evidence type="ECO:0000256" key="6">
    <source>
        <dbReference type="ARBA" id="ARBA00023295"/>
    </source>
</evidence>
<comment type="similarity">
    <text evidence="2">Belongs to the glycosyl hydrolase 29 family.</text>
</comment>
<dbReference type="PANTHER" id="PTHR10030">
    <property type="entry name" value="ALPHA-L-FUCOSIDASE"/>
    <property type="match status" value="1"/>
</dbReference>
<dbReference type="Pfam" id="PF16757">
    <property type="entry name" value="Fucosidase_C"/>
    <property type="match status" value="1"/>
</dbReference>
<dbReference type="GO" id="GO:0016139">
    <property type="term" value="P:glycoside catabolic process"/>
    <property type="evidence" value="ECO:0007669"/>
    <property type="project" value="TreeGrafter"/>
</dbReference>
<evidence type="ECO:0000256" key="1">
    <source>
        <dbReference type="ARBA" id="ARBA00004071"/>
    </source>
</evidence>
<comment type="function">
    <text evidence="1">Alpha-L-fucosidase is responsible for hydrolyzing the alpha-1,6-linked fucose joined to the reducing-end N-acetylglucosamine of the carbohydrate moieties of glycoproteins.</text>
</comment>
<dbReference type="RefSeq" id="WP_145752837.1">
    <property type="nucleotide sequence ID" value="NZ_VITN01000020.1"/>
</dbReference>
<dbReference type="InterPro" id="IPR013780">
    <property type="entry name" value="Glyco_hydro_b"/>
</dbReference>
<name>A0A560EWD2_9PROT</name>
<sequence>MIRRSSRLTGGRLIRACLLATALSVPAGAAVAAKQAPAPAADPTADTLSPAQIDLQWEKRGAKHVSDVAAELKQVEQGDGQGPFRPDWASLKNYQVPQWYADAKFGIFIHWGLYSVPAFGSEWYSRLMYTKGTKEYDHHIRTFGPQDKFGYKDFIPLFKAEKYDPRAWAALFRAAGAQYVVPVAEHHDGFALYDTKLSEWSAVRMGPKRDLIGDLARAVRAQGLHLGLSSHRAEHDWFFDEGRKIPSDVNDPRYADFYGPAQLRVKEKRSDDADVFGDFTPVSQAWLSDWLARSAELVDLYHPDLIYFDWWIGHPTFRSTLPKFLAYYYNSQAKLGGSAIVNYKIGAFPEGAGVLDIERGQLPGIQPRVWQTCTSISNDSWGYVENDTYKSPQALIHLLADVVSKNGNLLLNIGPRADGSIPQGAQDTLMAMGGWLTVNGEAIYGTRPWRQFGEGPTEVASGSFQETKTKPYTAQDFRFTTKRAALYAIELGWPAEGEAVIHSLKAEDKVKAVTLLGTGGGTLTFRQDADGLHLTLPQRPAGAIAAYVYRIEMQ</sequence>
<dbReference type="InterPro" id="IPR016286">
    <property type="entry name" value="FUC_metazoa-typ"/>
</dbReference>
<dbReference type="Gene3D" id="2.60.40.1180">
    <property type="entry name" value="Golgi alpha-mannosidase II"/>
    <property type="match status" value="1"/>
</dbReference>
<dbReference type="SMART" id="SM00812">
    <property type="entry name" value="Alpha_L_fucos"/>
    <property type="match status" value="1"/>
</dbReference>
<feature type="signal peptide" evidence="8">
    <location>
        <begin position="1"/>
        <end position="29"/>
    </location>
</feature>
<dbReference type="EMBL" id="VITN01000020">
    <property type="protein sequence ID" value="TWB13690.1"/>
    <property type="molecule type" value="Genomic_DNA"/>
</dbReference>
<dbReference type="EC" id="3.2.1.51" evidence="3"/>
<dbReference type="GO" id="GO:0004560">
    <property type="term" value="F:alpha-L-fucosidase activity"/>
    <property type="evidence" value="ECO:0007669"/>
    <property type="project" value="InterPro"/>
</dbReference>
<reference evidence="11 12" key="1">
    <citation type="submission" date="2019-06" db="EMBL/GenBank/DDBJ databases">
        <title>Genomic Encyclopedia of Type Strains, Phase IV (KMG-V): Genome sequencing to study the core and pangenomes of soil and plant-associated prokaryotes.</title>
        <authorList>
            <person name="Whitman W."/>
        </authorList>
    </citation>
    <scope>NUCLEOTIDE SEQUENCE [LARGE SCALE GENOMIC DNA]</scope>
    <source>
        <strain evidence="11 12">BR 11880</strain>
    </source>
</reference>
<evidence type="ECO:0000259" key="10">
    <source>
        <dbReference type="Pfam" id="PF16757"/>
    </source>
</evidence>
<keyword evidence="4 8" id="KW-0732">Signal</keyword>
<dbReference type="InterPro" id="IPR017853">
    <property type="entry name" value="GH"/>
</dbReference>
<keyword evidence="5" id="KW-0378">Hydrolase</keyword>
<feature type="site" description="May be important for catalysis" evidence="7">
    <location>
        <position position="373"/>
    </location>
</feature>
<evidence type="ECO:0000256" key="2">
    <source>
        <dbReference type="ARBA" id="ARBA00007951"/>
    </source>
</evidence>
<feature type="domain" description="Glycoside hydrolase family 29 N-terminal" evidence="9">
    <location>
        <begin position="77"/>
        <end position="441"/>
    </location>
</feature>
<dbReference type="AlphaFoldDB" id="A0A560EWD2"/>
<gene>
    <name evidence="11" type="ORF">FBZ89_12030</name>
</gene>
<evidence type="ECO:0000256" key="8">
    <source>
        <dbReference type="SAM" id="SignalP"/>
    </source>
</evidence>
<feature type="domain" description="Alpha-L-fucosidase C-terminal" evidence="10">
    <location>
        <begin position="474"/>
        <end position="543"/>
    </location>
</feature>
<evidence type="ECO:0000256" key="5">
    <source>
        <dbReference type="ARBA" id="ARBA00022801"/>
    </source>
</evidence>
<dbReference type="InterPro" id="IPR000933">
    <property type="entry name" value="Glyco_hydro_29"/>
</dbReference>
<dbReference type="FunFam" id="3.20.20.80:FF:000158">
    <property type="entry name" value="Exported alpha-L-fucosidase"/>
    <property type="match status" value="1"/>
</dbReference>
<dbReference type="Proteomes" id="UP000319859">
    <property type="component" value="Unassembled WGS sequence"/>
</dbReference>
<dbReference type="Gene3D" id="3.20.20.80">
    <property type="entry name" value="Glycosidases"/>
    <property type="match status" value="1"/>
</dbReference>
<comment type="caution">
    <text evidence="11">The sequence shown here is derived from an EMBL/GenBank/DDBJ whole genome shotgun (WGS) entry which is preliminary data.</text>
</comment>
<dbReference type="PIRSF" id="PIRSF001092">
    <property type="entry name" value="Alpha-L-fucosidase"/>
    <property type="match status" value="1"/>
</dbReference>